<dbReference type="CDD" id="cd00397">
    <property type="entry name" value="DNA_BRE_C"/>
    <property type="match status" value="1"/>
</dbReference>
<evidence type="ECO:0000313" key="3">
    <source>
        <dbReference type="Proteomes" id="UP000319852"/>
    </source>
</evidence>
<dbReference type="InterPro" id="IPR011010">
    <property type="entry name" value="DNA_brk_join_enz"/>
</dbReference>
<dbReference type="OrthoDB" id="266605at2"/>
<dbReference type="AlphaFoldDB" id="A0A517MUF2"/>
<name>A0A517MUF2_9BACT</name>
<dbReference type="KEGG" id="amob:HG15A2_17890"/>
<dbReference type="EMBL" id="CP036263">
    <property type="protein sequence ID" value="QDS98509.1"/>
    <property type="molecule type" value="Genomic_DNA"/>
</dbReference>
<dbReference type="RefSeq" id="WP_145059684.1">
    <property type="nucleotide sequence ID" value="NZ_CP036263.1"/>
</dbReference>
<organism evidence="2 3">
    <name type="scientific">Adhaeretor mobilis</name>
    <dbReference type="NCBI Taxonomy" id="1930276"/>
    <lineage>
        <taxon>Bacteria</taxon>
        <taxon>Pseudomonadati</taxon>
        <taxon>Planctomycetota</taxon>
        <taxon>Planctomycetia</taxon>
        <taxon>Pirellulales</taxon>
        <taxon>Lacipirellulaceae</taxon>
        <taxon>Adhaeretor</taxon>
    </lineage>
</organism>
<sequence length="172" mass="19519">MAGWPVNAKLAGHSDAPISVDFTGKYPCLRIEAEAEKGFQDRQLPITPDFAEWLLLTPSERRMRKVFVVAEQQKRLDMISKTITRIGKEARVVVNKEQGKFASAHDMRRAFGTRWAAKVQPATLREIMRHASIETTMKFYVGLRSDVIGEELKRITEISTDIVSEKQRSTGN</sequence>
<protein>
    <submittedName>
        <fullName evidence="2">Phage integrase family protein</fullName>
    </submittedName>
</protein>
<accession>A0A517MUF2</accession>
<evidence type="ECO:0000256" key="1">
    <source>
        <dbReference type="ARBA" id="ARBA00023172"/>
    </source>
</evidence>
<gene>
    <name evidence="2" type="ORF">HG15A2_17890</name>
</gene>
<dbReference type="Proteomes" id="UP000319852">
    <property type="component" value="Chromosome"/>
</dbReference>
<reference evidence="2 3" key="1">
    <citation type="submission" date="2019-02" db="EMBL/GenBank/DDBJ databases">
        <title>Deep-cultivation of Planctomycetes and their phenomic and genomic characterization uncovers novel biology.</title>
        <authorList>
            <person name="Wiegand S."/>
            <person name="Jogler M."/>
            <person name="Boedeker C."/>
            <person name="Pinto D."/>
            <person name="Vollmers J."/>
            <person name="Rivas-Marin E."/>
            <person name="Kohn T."/>
            <person name="Peeters S.H."/>
            <person name="Heuer A."/>
            <person name="Rast P."/>
            <person name="Oberbeckmann S."/>
            <person name="Bunk B."/>
            <person name="Jeske O."/>
            <person name="Meyerdierks A."/>
            <person name="Storesund J.E."/>
            <person name="Kallscheuer N."/>
            <person name="Luecker S."/>
            <person name="Lage O.M."/>
            <person name="Pohl T."/>
            <person name="Merkel B.J."/>
            <person name="Hornburger P."/>
            <person name="Mueller R.-W."/>
            <person name="Bruemmer F."/>
            <person name="Labrenz M."/>
            <person name="Spormann A.M."/>
            <person name="Op den Camp H."/>
            <person name="Overmann J."/>
            <person name="Amann R."/>
            <person name="Jetten M.S.M."/>
            <person name="Mascher T."/>
            <person name="Medema M.H."/>
            <person name="Devos D.P."/>
            <person name="Kaster A.-K."/>
            <person name="Ovreas L."/>
            <person name="Rohde M."/>
            <person name="Galperin M.Y."/>
            <person name="Jogler C."/>
        </authorList>
    </citation>
    <scope>NUCLEOTIDE SEQUENCE [LARGE SCALE GENOMIC DNA]</scope>
    <source>
        <strain evidence="2 3">HG15A2</strain>
    </source>
</reference>
<dbReference type="Gene3D" id="1.10.443.10">
    <property type="entry name" value="Intergrase catalytic core"/>
    <property type="match status" value="1"/>
</dbReference>
<dbReference type="GO" id="GO:0003677">
    <property type="term" value="F:DNA binding"/>
    <property type="evidence" value="ECO:0007669"/>
    <property type="project" value="InterPro"/>
</dbReference>
<keyword evidence="3" id="KW-1185">Reference proteome</keyword>
<dbReference type="GO" id="GO:0006310">
    <property type="term" value="P:DNA recombination"/>
    <property type="evidence" value="ECO:0007669"/>
    <property type="project" value="UniProtKB-KW"/>
</dbReference>
<dbReference type="SUPFAM" id="SSF56349">
    <property type="entry name" value="DNA breaking-rejoining enzymes"/>
    <property type="match status" value="1"/>
</dbReference>
<proteinExistence type="predicted"/>
<evidence type="ECO:0000313" key="2">
    <source>
        <dbReference type="EMBL" id="QDS98509.1"/>
    </source>
</evidence>
<dbReference type="InterPro" id="IPR013762">
    <property type="entry name" value="Integrase-like_cat_sf"/>
</dbReference>
<keyword evidence="1" id="KW-0233">DNA recombination</keyword>
<dbReference type="GO" id="GO:0015074">
    <property type="term" value="P:DNA integration"/>
    <property type="evidence" value="ECO:0007669"/>
    <property type="project" value="InterPro"/>
</dbReference>